<reference evidence="2" key="1">
    <citation type="journal article" date="2022" name="Mol. Ecol. Resour.">
        <title>The genomes of chicory, endive, great burdock and yacon provide insights into Asteraceae palaeo-polyploidization history and plant inulin production.</title>
        <authorList>
            <person name="Fan W."/>
            <person name="Wang S."/>
            <person name="Wang H."/>
            <person name="Wang A."/>
            <person name="Jiang F."/>
            <person name="Liu H."/>
            <person name="Zhao H."/>
            <person name="Xu D."/>
            <person name="Zhang Y."/>
        </authorList>
    </citation>
    <scope>NUCLEOTIDE SEQUENCE [LARGE SCALE GENOMIC DNA]</scope>
    <source>
        <strain evidence="2">cv. Punajuju</strain>
    </source>
</reference>
<evidence type="ECO:0000313" key="1">
    <source>
        <dbReference type="EMBL" id="KAI3737980.1"/>
    </source>
</evidence>
<name>A0ACB9CUP4_CICIN</name>
<proteinExistence type="predicted"/>
<accession>A0ACB9CUP4</accession>
<sequence>MRKERDSICWYQEGAGIRRGKLGMPRHRRGVFAEPLITSEFEIASSLPASKLFKAYDDFDNIAPKVDPETYKALVTIEGDGGVGTIRDVIFGDGIPFTSGKSKLDVVDSNNFSISYTIFEGDVLMGQLDSTTHHVKFIPTADGGCVYKQTIVYNCKGETPLAEEYLNIAKEGFKKTFKAIEGFIHANPHTY</sequence>
<reference evidence="1 2" key="2">
    <citation type="journal article" date="2022" name="Mol. Ecol. Resour.">
        <title>The genomes of chicory, endive, great burdock and yacon provide insights into Asteraceae paleo-polyploidization history and plant inulin production.</title>
        <authorList>
            <person name="Fan W."/>
            <person name="Wang S."/>
            <person name="Wang H."/>
            <person name="Wang A."/>
            <person name="Jiang F."/>
            <person name="Liu H."/>
            <person name="Zhao H."/>
            <person name="Xu D."/>
            <person name="Zhang Y."/>
        </authorList>
    </citation>
    <scope>NUCLEOTIDE SEQUENCE [LARGE SCALE GENOMIC DNA]</scope>
    <source>
        <strain evidence="2">cv. Punajuju</strain>
        <tissue evidence="1">Leaves</tissue>
    </source>
</reference>
<protein>
    <submittedName>
        <fullName evidence="1">Uncharacterized protein</fullName>
    </submittedName>
</protein>
<dbReference type="EMBL" id="CM042013">
    <property type="protein sequence ID" value="KAI3737980.1"/>
    <property type="molecule type" value="Genomic_DNA"/>
</dbReference>
<dbReference type="Proteomes" id="UP001055811">
    <property type="component" value="Linkage Group LG05"/>
</dbReference>
<evidence type="ECO:0000313" key="2">
    <source>
        <dbReference type="Proteomes" id="UP001055811"/>
    </source>
</evidence>
<keyword evidence="2" id="KW-1185">Reference proteome</keyword>
<comment type="caution">
    <text evidence="1">The sequence shown here is derived from an EMBL/GenBank/DDBJ whole genome shotgun (WGS) entry which is preliminary data.</text>
</comment>
<gene>
    <name evidence="1" type="ORF">L2E82_27998</name>
</gene>
<organism evidence="1 2">
    <name type="scientific">Cichorium intybus</name>
    <name type="common">Chicory</name>
    <dbReference type="NCBI Taxonomy" id="13427"/>
    <lineage>
        <taxon>Eukaryota</taxon>
        <taxon>Viridiplantae</taxon>
        <taxon>Streptophyta</taxon>
        <taxon>Embryophyta</taxon>
        <taxon>Tracheophyta</taxon>
        <taxon>Spermatophyta</taxon>
        <taxon>Magnoliopsida</taxon>
        <taxon>eudicotyledons</taxon>
        <taxon>Gunneridae</taxon>
        <taxon>Pentapetalae</taxon>
        <taxon>asterids</taxon>
        <taxon>campanulids</taxon>
        <taxon>Asterales</taxon>
        <taxon>Asteraceae</taxon>
        <taxon>Cichorioideae</taxon>
        <taxon>Cichorieae</taxon>
        <taxon>Cichoriinae</taxon>
        <taxon>Cichorium</taxon>
    </lineage>
</organism>